<gene>
    <name evidence="7" type="ordered locus">Athe_2423</name>
</gene>
<dbReference type="InterPro" id="IPR014284">
    <property type="entry name" value="RNA_pol_sigma-70_dom"/>
</dbReference>
<protein>
    <submittedName>
        <fullName evidence="7">Putative RNA polymerase, sigma 70 family subunit</fullName>
    </submittedName>
</protein>
<dbReference type="InterPro" id="IPR013324">
    <property type="entry name" value="RNA_pol_sigma_r3/r4-like"/>
</dbReference>
<evidence type="ECO:0000256" key="3">
    <source>
        <dbReference type="ARBA" id="ARBA00023125"/>
    </source>
</evidence>
<dbReference type="Pfam" id="PF08281">
    <property type="entry name" value="Sigma70_r4_2"/>
    <property type="match status" value="1"/>
</dbReference>
<dbReference type="InterPro" id="IPR013249">
    <property type="entry name" value="RNA_pol_sigma70_r4_t2"/>
</dbReference>
<dbReference type="SUPFAM" id="SSF88946">
    <property type="entry name" value="Sigma2 domain of RNA polymerase sigma factors"/>
    <property type="match status" value="1"/>
</dbReference>
<dbReference type="PANTHER" id="PTHR30385">
    <property type="entry name" value="SIGMA FACTOR F FLAGELLAR"/>
    <property type="match status" value="1"/>
</dbReference>
<dbReference type="Gene3D" id="1.20.120.1810">
    <property type="match status" value="1"/>
</dbReference>
<dbReference type="KEGG" id="ate:Athe_2423"/>
<evidence type="ECO:0000256" key="1">
    <source>
        <dbReference type="ARBA" id="ARBA00023015"/>
    </source>
</evidence>
<dbReference type="EMBL" id="CP001393">
    <property type="protein sequence ID" value="ACM61491.1"/>
    <property type="molecule type" value="Genomic_DNA"/>
</dbReference>
<dbReference type="GO" id="GO:0003677">
    <property type="term" value="F:DNA binding"/>
    <property type="evidence" value="ECO:0007669"/>
    <property type="project" value="UniProtKB-KW"/>
</dbReference>
<dbReference type="InterPro" id="IPR036388">
    <property type="entry name" value="WH-like_DNA-bd_sf"/>
</dbReference>
<evidence type="ECO:0000259" key="5">
    <source>
        <dbReference type="Pfam" id="PF04542"/>
    </source>
</evidence>
<dbReference type="GO" id="GO:0016987">
    <property type="term" value="F:sigma factor activity"/>
    <property type="evidence" value="ECO:0007669"/>
    <property type="project" value="UniProtKB-KW"/>
</dbReference>
<proteinExistence type="predicted"/>
<keyword evidence="4" id="KW-0804">Transcription</keyword>
<keyword evidence="2" id="KW-0731">Sigma factor</keyword>
<dbReference type="Pfam" id="PF04542">
    <property type="entry name" value="Sigma70_r2"/>
    <property type="match status" value="1"/>
</dbReference>
<dbReference type="CDD" id="cd06171">
    <property type="entry name" value="Sigma70_r4"/>
    <property type="match status" value="1"/>
</dbReference>
<feature type="domain" description="RNA polymerase sigma-70 region 2" evidence="5">
    <location>
        <begin position="31"/>
        <end position="92"/>
    </location>
</feature>
<reference evidence="8" key="1">
    <citation type="submission" date="2009-01" db="EMBL/GenBank/DDBJ databases">
        <title>Complete sequence of chromosome of Anaerocellum thermophilum DSM 6725.</title>
        <authorList>
            <person name="Lucas S."/>
            <person name="Copeland A."/>
            <person name="Lapidus A."/>
            <person name="Glavina del Rio T."/>
            <person name="Tice H."/>
            <person name="Bruce D."/>
            <person name="Goodwin L."/>
            <person name="Pitluck S."/>
            <person name="Sims D."/>
            <person name="Meincke L."/>
            <person name="Brettin T."/>
            <person name="Detter J.C."/>
            <person name="Han C."/>
            <person name="Larimer F."/>
            <person name="Land M."/>
            <person name="Hauser L."/>
            <person name="Kyrpides N."/>
            <person name="Ovchinnikova G."/>
            <person name="Kataeva I."/>
            <person name="Adams M.W.W."/>
        </authorList>
    </citation>
    <scope>NUCLEOTIDE SEQUENCE [LARGE SCALE GENOMIC DNA]</scope>
    <source>
        <strain evidence="8">ATCC BAA-1888 / DSM 6725 / Z-1320</strain>
    </source>
</reference>
<organism evidence="7 8">
    <name type="scientific">Caldicellulosiruptor bescii (strain ATCC BAA-1888 / DSM 6725 / KCTC 15123 / Z-1320)</name>
    <name type="common">Anaerocellum thermophilum</name>
    <dbReference type="NCBI Taxonomy" id="521460"/>
    <lineage>
        <taxon>Bacteria</taxon>
        <taxon>Bacillati</taxon>
        <taxon>Bacillota</taxon>
        <taxon>Bacillota incertae sedis</taxon>
        <taxon>Caldicellulosiruptorales</taxon>
        <taxon>Caldicellulosiruptoraceae</taxon>
        <taxon>Caldicellulosiruptor</taxon>
    </lineage>
</organism>
<dbReference type="Gene3D" id="1.10.10.10">
    <property type="entry name" value="Winged helix-like DNA-binding domain superfamily/Winged helix DNA-binding domain"/>
    <property type="match status" value="1"/>
</dbReference>
<evidence type="ECO:0000256" key="2">
    <source>
        <dbReference type="ARBA" id="ARBA00023082"/>
    </source>
</evidence>
<accession>B9MNG0</accession>
<evidence type="ECO:0000256" key="4">
    <source>
        <dbReference type="ARBA" id="ARBA00023163"/>
    </source>
</evidence>
<dbReference type="SUPFAM" id="SSF88659">
    <property type="entry name" value="Sigma3 and sigma4 domains of RNA polymerase sigma factors"/>
    <property type="match status" value="1"/>
</dbReference>
<dbReference type="eggNOG" id="COG0568">
    <property type="taxonomic scope" value="Bacteria"/>
</dbReference>
<dbReference type="Proteomes" id="UP000007723">
    <property type="component" value="Chromosome"/>
</dbReference>
<keyword evidence="3" id="KW-0238">DNA-binding</keyword>
<evidence type="ECO:0000313" key="7">
    <source>
        <dbReference type="EMBL" id="ACM61491.1"/>
    </source>
</evidence>
<name>B9MNG0_CALBD</name>
<feature type="domain" description="RNA polymerase sigma factor 70 region 4 type 2" evidence="6">
    <location>
        <begin position="153"/>
        <end position="203"/>
    </location>
</feature>
<dbReference type="InterPro" id="IPR013325">
    <property type="entry name" value="RNA_pol_sigma_r2"/>
</dbReference>
<dbReference type="AlphaFoldDB" id="B9MNG0"/>
<dbReference type="GO" id="GO:0006352">
    <property type="term" value="P:DNA-templated transcription initiation"/>
    <property type="evidence" value="ECO:0007669"/>
    <property type="project" value="InterPro"/>
</dbReference>
<dbReference type="STRING" id="521460.Athe_2423"/>
<evidence type="ECO:0000259" key="6">
    <source>
        <dbReference type="Pfam" id="PF08281"/>
    </source>
</evidence>
<keyword evidence="1" id="KW-0805">Transcription regulation</keyword>
<dbReference type="HOGENOM" id="CLU_1329893_0_0_9"/>
<dbReference type="InterPro" id="IPR007627">
    <property type="entry name" value="RNA_pol_sigma70_r2"/>
</dbReference>
<dbReference type="NCBIfam" id="TIGR02937">
    <property type="entry name" value="sigma70-ECF"/>
    <property type="match status" value="1"/>
</dbReference>
<sequence length="210" mass="24112">MKFAMFELSFDEQKELIGRIKKGDKEAAETLIMAYEPLIISLAAKYNKPDIFEDLKQEGAVAILQAAQKFDESLGVSFVTLAIYYIKRNMDRCTNKSRTIRPPFNKPNTEIPQVISMESVINTNSHADDEELKVKDTVQDTANVEEQAMYNETLQRLIKMLSDEERKILLLRLKQYSFKEIAKELGLTEKQVATRAQKIRTKLQCLLKAS</sequence>
<dbReference type="PANTHER" id="PTHR30385:SF1">
    <property type="entry name" value="RNA POLYMERASE SIGMA-H FACTOR"/>
    <property type="match status" value="1"/>
</dbReference>
<evidence type="ECO:0000313" key="8">
    <source>
        <dbReference type="Proteomes" id="UP000007723"/>
    </source>
</evidence>